<dbReference type="RefSeq" id="WP_107917403.1">
    <property type="nucleotide sequence ID" value="NZ_CP021643.1"/>
</dbReference>
<dbReference type="EMBL" id="CP021643">
    <property type="protein sequence ID" value="AVX45101.1"/>
    <property type="molecule type" value="Genomic_DNA"/>
</dbReference>
<feature type="transmembrane region" description="Helical" evidence="1">
    <location>
        <begin position="77"/>
        <end position="95"/>
    </location>
</feature>
<keyword evidence="1" id="KW-0472">Membrane</keyword>
<protein>
    <submittedName>
        <fullName evidence="2">Uncharacterized protein</fullName>
    </submittedName>
</protein>
<accession>A0A2R4P3F1</accession>
<feature type="transmembrane region" description="Helical" evidence="1">
    <location>
        <begin position="31"/>
        <end position="48"/>
    </location>
</feature>
<dbReference type="AlphaFoldDB" id="A0A2R4P3F1"/>
<evidence type="ECO:0000256" key="1">
    <source>
        <dbReference type="SAM" id="Phobius"/>
    </source>
</evidence>
<organism evidence="2 3">
    <name type="scientific">Campylobacter concisus</name>
    <dbReference type="NCBI Taxonomy" id="199"/>
    <lineage>
        <taxon>Bacteria</taxon>
        <taxon>Pseudomonadati</taxon>
        <taxon>Campylobacterota</taxon>
        <taxon>Epsilonproteobacteria</taxon>
        <taxon>Campylobacterales</taxon>
        <taxon>Campylobacteraceae</taxon>
        <taxon>Campylobacter</taxon>
    </lineage>
</organism>
<sequence>MAGDRTGAYSEVESLKKGKHKIAKDYRRNELLLSLVFAFIICFLFNYNELFSKDTFFFSIFDYAKAINGEYKGGLNYWLFLPFMLLTYFVAYLFVDGKLLERFKNIKIVKFIFDLPFKIIGYIFYIPKDLYNTMGYEAFYLRKLEKNFFYQVVEKEDGYKRVDKLTIFNDRKYLFGNEYNRIFSLFRSKEHFDDLFLIIEGYLYKSHLFDKVIYKNDEDIFPESYINKINSDPKNKGNTIPENRNYKYFQTYMLRENKDGVLEDSVVLSLNAIRIYMEDKKSRFRDFLENEAFDFRTAVSSPKKEFAKRFYALAKDVHFREKITKSLDKEEAQRVLKTLDATASKSSGGRTRGNNNKKISIFQDKKTLGYLIEMLMADFTLILFKIVINQFMNVPAGMMVVKIEDYDTRMIIEYYKQLSTIEIVEKKNDGQSKLFKSDNYVNLFLLMFAYFINDKENNVFSELYFRFNTAEYNKPLSFSELKKLIDNESEEGVLKKQEEYDNIQKARSSKSIEIIEQNKNDLDVSAAS</sequence>
<evidence type="ECO:0000313" key="2">
    <source>
        <dbReference type="EMBL" id="AVX45101.1"/>
    </source>
</evidence>
<geneLocation type="plasmid" evidence="3">
    <name>picon</name>
</geneLocation>
<proteinExistence type="predicted"/>
<reference evidence="2 3" key="1">
    <citation type="journal article" date="2018" name="Emerg. Microbes Infect.">
        <title>Genomic analysis of oral Campylobacter concisus strains identified a potential bacterial molecular marker associated with active Crohn's disease.</title>
        <authorList>
            <person name="Liu F."/>
            <person name="Ma R."/>
            <person name="Tay C.Y.A."/>
            <person name="Octavia S."/>
            <person name="Lan R."/>
            <person name="Chung H.K.L."/>
            <person name="Riordan S.M."/>
            <person name="Grimm M.C."/>
            <person name="Leong R.W."/>
            <person name="Tanaka M.M."/>
            <person name="Connor S."/>
            <person name="Zhang L."/>
        </authorList>
    </citation>
    <scope>NUCLEOTIDE SEQUENCE [LARGE SCALE GENOMIC DNA]</scope>
    <source>
        <strain evidence="2 3">P2CDO4</strain>
        <plasmid evidence="2">pICON</plasmid>
    </source>
</reference>
<keyword evidence="1" id="KW-0812">Transmembrane</keyword>
<name>A0A2R4P3F1_9BACT</name>
<evidence type="ECO:0000313" key="3">
    <source>
        <dbReference type="Proteomes" id="UP000241854"/>
    </source>
</evidence>
<gene>
    <name evidence="2" type="ORF">CCS77_2095</name>
</gene>
<dbReference type="Proteomes" id="UP000241854">
    <property type="component" value="Plasmid pICON"/>
</dbReference>
<keyword evidence="1" id="KW-1133">Transmembrane helix</keyword>
<keyword evidence="2" id="KW-0614">Plasmid</keyword>